<protein>
    <submittedName>
        <fullName evidence="1">Uncharacterized protein</fullName>
    </submittedName>
</protein>
<sequence>MEFDMTVTFPLSDKRNVDQLLKHLTSHNLTFPGNCAVTLKTHVAHVTSSHTFALGTARTSW</sequence>
<proteinExistence type="predicted"/>
<accession>A0A2N0DFP0</accession>
<dbReference type="EMBL" id="PIQN01000003">
    <property type="protein sequence ID" value="PKA44914.1"/>
    <property type="molecule type" value="Genomic_DNA"/>
</dbReference>
<evidence type="ECO:0000313" key="2">
    <source>
        <dbReference type="Proteomes" id="UP000232164"/>
    </source>
</evidence>
<organism evidence="1 2">
    <name type="scientific">Rhizobium sullae</name>
    <name type="common">Rhizobium hedysari</name>
    <dbReference type="NCBI Taxonomy" id="50338"/>
    <lineage>
        <taxon>Bacteria</taxon>
        <taxon>Pseudomonadati</taxon>
        <taxon>Pseudomonadota</taxon>
        <taxon>Alphaproteobacteria</taxon>
        <taxon>Hyphomicrobiales</taxon>
        <taxon>Rhizobiaceae</taxon>
        <taxon>Rhizobium/Agrobacterium group</taxon>
        <taxon>Rhizobium</taxon>
    </lineage>
</organism>
<dbReference type="AlphaFoldDB" id="A0A2N0DFP0"/>
<gene>
    <name evidence="1" type="ORF">CWR43_03585</name>
</gene>
<reference evidence="1 2" key="2">
    <citation type="submission" date="2017-12" db="EMBL/GenBank/DDBJ databases">
        <title>Genome sequence of Rhizobium sullae HCNT1 isolated from Sulla coronaria nodules and featuring peculiar denitrification phenotypes.</title>
        <authorList>
            <person name="De Diego-Diaz B."/>
            <person name="Treu L."/>
            <person name="Campanaro S."/>
            <person name="Da Silva Duarte V."/>
            <person name="Basaglia M."/>
            <person name="Favaro L."/>
            <person name="Casella S."/>
            <person name="Squartini A."/>
        </authorList>
    </citation>
    <scope>NUCLEOTIDE SEQUENCE [LARGE SCALE GENOMIC DNA]</scope>
    <source>
        <strain evidence="1 2">HCNT1</strain>
    </source>
</reference>
<evidence type="ECO:0000313" key="1">
    <source>
        <dbReference type="EMBL" id="PKA44914.1"/>
    </source>
</evidence>
<dbReference type="Proteomes" id="UP000232164">
    <property type="component" value="Unassembled WGS sequence"/>
</dbReference>
<reference evidence="1 2" key="1">
    <citation type="submission" date="2017-11" db="EMBL/GenBank/DDBJ databases">
        <authorList>
            <person name="Han C.G."/>
        </authorList>
    </citation>
    <scope>NUCLEOTIDE SEQUENCE [LARGE SCALE GENOMIC DNA]</scope>
    <source>
        <strain evidence="1 2">HCNT1</strain>
    </source>
</reference>
<name>A0A2N0DFP0_RHISU</name>
<comment type="caution">
    <text evidence="1">The sequence shown here is derived from an EMBL/GenBank/DDBJ whole genome shotgun (WGS) entry which is preliminary data.</text>
</comment>